<dbReference type="PANTHER" id="PTHR42709:SF6">
    <property type="entry name" value="UNDECAPRENYL PHOSPHATE TRANSPORTER A"/>
    <property type="match status" value="1"/>
</dbReference>
<keyword evidence="4 7" id="KW-0812">Transmembrane</keyword>
<feature type="transmembrane region" description="Helical" evidence="7">
    <location>
        <begin position="113"/>
        <end position="137"/>
    </location>
</feature>
<keyword evidence="6 7" id="KW-0472">Membrane</keyword>
<dbReference type="GO" id="GO:0005886">
    <property type="term" value="C:plasma membrane"/>
    <property type="evidence" value="ECO:0007669"/>
    <property type="project" value="UniProtKB-SubCell"/>
</dbReference>
<evidence type="ECO:0000256" key="3">
    <source>
        <dbReference type="ARBA" id="ARBA00022475"/>
    </source>
</evidence>
<dbReference type="OrthoDB" id="5198750at2"/>
<comment type="similarity">
    <text evidence="2">Belongs to the DedA family.</text>
</comment>
<evidence type="ECO:0000256" key="6">
    <source>
        <dbReference type="ARBA" id="ARBA00023136"/>
    </source>
</evidence>
<feature type="transmembrane region" description="Helical" evidence="7">
    <location>
        <begin position="193"/>
        <end position="214"/>
    </location>
</feature>
<organism evidence="9 10">
    <name type="scientific">Geodermatophilus obscurus</name>
    <dbReference type="NCBI Taxonomy" id="1861"/>
    <lineage>
        <taxon>Bacteria</taxon>
        <taxon>Bacillati</taxon>
        <taxon>Actinomycetota</taxon>
        <taxon>Actinomycetes</taxon>
        <taxon>Geodermatophilales</taxon>
        <taxon>Geodermatophilaceae</taxon>
        <taxon>Geodermatophilus</taxon>
    </lineage>
</organism>
<dbReference type="AlphaFoldDB" id="A0A1M7UKS8"/>
<dbReference type="PANTHER" id="PTHR42709">
    <property type="entry name" value="ALKALINE PHOSPHATASE LIKE PROTEIN"/>
    <property type="match status" value="1"/>
</dbReference>
<accession>A0A1M7UKS8</accession>
<proteinExistence type="inferred from homology"/>
<feature type="transmembrane region" description="Helical" evidence="7">
    <location>
        <begin position="83"/>
        <end position="101"/>
    </location>
</feature>
<evidence type="ECO:0000256" key="7">
    <source>
        <dbReference type="SAM" id="Phobius"/>
    </source>
</evidence>
<comment type="subcellular location">
    <subcellularLocation>
        <location evidence="1">Cell membrane</location>
        <topology evidence="1">Multi-pass membrane protein</topology>
    </subcellularLocation>
</comment>
<reference evidence="9 10" key="1">
    <citation type="submission" date="2016-12" db="EMBL/GenBank/DDBJ databases">
        <authorList>
            <person name="Song W.-J."/>
            <person name="Kurnit D.M."/>
        </authorList>
    </citation>
    <scope>NUCLEOTIDE SEQUENCE [LARGE SCALE GENOMIC DNA]</scope>
    <source>
        <strain evidence="9 10">DSM 43162</strain>
    </source>
</reference>
<dbReference type="EMBL" id="FRDM01000021">
    <property type="protein sequence ID" value="SHN83641.1"/>
    <property type="molecule type" value="Genomic_DNA"/>
</dbReference>
<evidence type="ECO:0000313" key="9">
    <source>
        <dbReference type="EMBL" id="SHN83641.1"/>
    </source>
</evidence>
<sequence>MPGVRLRRALPLRLPRVPGAERDPSAVTGPATGPDAMARRPRGGYLLVTAVLVGAALLLFGLAEWAAFPVLTDPVPGMRRAGAWGALVGVGLLTGDVLLPVPSSLVMIAHGALFGVLPGAVLSMLGGAGATLVGFVLGRRGRGVVARVTTSSQRRRADRLLTRWGVLAVVVSRPVPVLAEAVAVLAGTSSMRWYVATGAGVLGSVAPAFLYAVAGASGGGAVGALLLLGLVAGLALAVRAVLALTRSPVWRRPGRPRGPEDLRS</sequence>
<dbReference type="Pfam" id="PF09335">
    <property type="entry name" value="VTT_dom"/>
    <property type="match status" value="1"/>
</dbReference>
<feature type="transmembrane region" description="Helical" evidence="7">
    <location>
        <begin position="164"/>
        <end position="186"/>
    </location>
</feature>
<keyword evidence="5 7" id="KW-1133">Transmembrane helix</keyword>
<dbReference type="Proteomes" id="UP000184428">
    <property type="component" value="Unassembled WGS sequence"/>
</dbReference>
<keyword evidence="3" id="KW-1003">Cell membrane</keyword>
<evidence type="ECO:0000256" key="5">
    <source>
        <dbReference type="ARBA" id="ARBA00022989"/>
    </source>
</evidence>
<evidence type="ECO:0000256" key="1">
    <source>
        <dbReference type="ARBA" id="ARBA00004651"/>
    </source>
</evidence>
<evidence type="ECO:0000259" key="8">
    <source>
        <dbReference type="Pfam" id="PF09335"/>
    </source>
</evidence>
<evidence type="ECO:0000256" key="2">
    <source>
        <dbReference type="ARBA" id="ARBA00010792"/>
    </source>
</evidence>
<feature type="transmembrane region" description="Helical" evidence="7">
    <location>
        <begin position="44"/>
        <end position="63"/>
    </location>
</feature>
<evidence type="ECO:0000313" key="10">
    <source>
        <dbReference type="Proteomes" id="UP000184428"/>
    </source>
</evidence>
<feature type="domain" description="VTT" evidence="8">
    <location>
        <begin position="101"/>
        <end position="216"/>
    </location>
</feature>
<evidence type="ECO:0000256" key="4">
    <source>
        <dbReference type="ARBA" id="ARBA00022692"/>
    </source>
</evidence>
<name>A0A1M7UKS8_9ACTN</name>
<dbReference type="InterPro" id="IPR051311">
    <property type="entry name" value="DedA_domain"/>
</dbReference>
<protein>
    <submittedName>
        <fullName evidence="9">Uncharacterized membrane protein YdjX, TVP38/TMEM64 family, SNARE-associated domain</fullName>
    </submittedName>
</protein>
<feature type="transmembrane region" description="Helical" evidence="7">
    <location>
        <begin position="220"/>
        <end position="242"/>
    </location>
</feature>
<gene>
    <name evidence="9" type="ORF">SAMN05660350_03457</name>
</gene>
<dbReference type="InterPro" id="IPR032816">
    <property type="entry name" value="VTT_dom"/>
</dbReference>